<gene>
    <name evidence="3" type="ORF">IQ266_18575</name>
</gene>
<evidence type="ECO:0000313" key="4">
    <source>
        <dbReference type="Proteomes" id="UP000625316"/>
    </source>
</evidence>
<sequence>MNHASFKQFWHIDPAVAFLNHGSFGACPIPVLDYQQSLRQKLEQQPLQFLAREIEDRLDEARSRLAQFLSASPANLVFVPNATTGINAVLRSLQFQPGDAILTTNLEYNACRNALDFVAERSGIEIIVADIPYMVSEPKAIVNTIFQAVTPNTKLVLLDHVVSQTGCVMPIWPITQLLNEQGIDTLIDGAHAPGMLPLNLSSLGATYYTGNCHKWMCSPKGAAFLYVKPDRQDQIHPTTISHGRNDPRLSRSRFHLEFDWTGTWDPSAYLSVPKAIEFMGDLLPDGWPGLMQHNHKQVLAARQQLATILDVPMPCPDSMVGSMVTLPLPTARLGNASHNELNLRLWNNFKIEVPIMPCPNVSDYLVRISSQIYNQPEDFDRLAQALSDLLQ</sequence>
<accession>A0A928Z574</accession>
<keyword evidence="4" id="KW-1185">Reference proteome</keyword>
<dbReference type="RefSeq" id="WP_264326569.1">
    <property type="nucleotide sequence ID" value="NZ_JADEXQ010000074.1"/>
</dbReference>
<protein>
    <submittedName>
        <fullName evidence="3">Aminotransferase class V-fold PLP-dependent enzyme</fullName>
    </submittedName>
</protein>
<dbReference type="Pfam" id="PF00266">
    <property type="entry name" value="Aminotran_5"/>
    <property type="match status" value="1"/>
</dbReference>
<dbReference type="Proteomes" id="UP000625316">
    <property type="component" value="Unassembled WGS sequence"/>
</dbReference>
<dbReference type="InterPro" id="IPR015424">
    <property type="entry name" value="PyrdxlP-dep_Trfase"/>
</dbReference>
<organism evidence="3 4">
    <name type="scientific">Romeriopsis navalis LEGE 11480</name>
    <dbReference type="NCBI Taxonomy" id="2777977"/>
    <lineage>
        <taxon>Bacteria</taxon>
        <taxon>Bacillati</taxon>
        <taxon>Cyanobacteriota</taxon>
        <taxon>Cyanophyceae</taxon>
        <taxon>Leptolyngbyales</taxon>
        <taxon>Leptolyngbyaceae</taxon>
        <taxon>Romeriopsis</taxon>
        <taxon>Romeriopsis navalis</taxon>
    </lineage>
</organism>
<dbReference type="PANTHER" id="PTHR43092">
    <property type="entry name" value="L-CYSTEINE DESULFHYDRASE"/>
    <property type="match status" value="1"/>
</dbReference>
<dbReference type="EMBL" id="JADEXQ010000074">
    <property type="protein sequence ID" value="MBE9031742.1"/>
    <property type="molecule type" value="Genomic_DNA"/>
</dbReference>
<comment type="caution">
    <text evidence="3">The sequence shown here is derived from an EMBL/GenBank/DDBJ whole genome shotgun (WGS) entry which is preliminary data.</text>
</comment>
<dbReference type="Gene3D" id="3.90.1150.10">
    <property type="entry name" value="Aspartate Aminotransferase, domain 1"/>
    <property type="match status" value="1"/>
</dbReference>
<dbReference type="GO" id="GO:0008483">
    <property type="term" value="F:transaminase activity"/>
    <property type="evidence" value="ECO:0007669"/>
    <property type="project" value="UniProtKB-KW"/>
</dbReference>
<dbReference type="PANTHER" id="PTHR43092:SF2">
    <property type="entry name" value="HERCYNYLCYSTEINE SULFOXIDE LYASE"/>
    <property type="match status" value="1"/>
</dbReference>
<dbReference type="SUPFAM" id="SSF53383">
    <property type="entry name" value="PLP-dependent transferases"/>
    <property type="match status" value="1"/>
</dbReference>
<dbReference type="PROSITE" id="PS51257">
    <property type="entry name" value="PROKAR_LIPOPROTEIN"/>
    <property type="match status" value="1"/>
</dbReference>
<feature type="domain" description="Aminotransferase class V" evidence="2">
    <location>
        <begin position="50"/>
        <end position="313"/>
    </location>
</feature>
<evidence type="ECO:0000259" key="2">
    <source>
        <dbReference type="Pfam" id="PF00266"/>
    </source>
</evidence>
<keyword evidence="3" id="KW-0032">Aminotransferase</keyword>
<reference evidence="3" key="1">
    <citation type="submission" date="2020-10" db="EMBL/GenBank/DDBJ databases">
        <authorList>
            <person name="Castelo-Branco R."/>
            <person name="Eusebio N."/>
            <person name="Adriana R."/>
            <person name="Vieira A."/>
            <person name="Brugerolle De Fraissinette N."/>
            <person name="Rezende De Castro R."/>
            <person name="Schneider M.P."/>
            <person name="Vasconcelos V."/>
            <person name="Leao P.N."/>
        </authorList>
    </citation>
    <scope>NUCLEOTIDE SEQUENCE</scope>
    <source>
        <strain evidence="3">LEGE 11480</strain>
    </source>
</reference>
<dbReference type="InterPro" id="IPR015422">
    <property type="entry name" value="PyrdxlP-dep_Trfase_small"/>
</dbReference>
<proteinExistence type="predicted"/>
<evidence type="ECO:0000256" key="1">
    <source>
        <dbReference type="ARBA" id="ARBA00022898"/>
    </source>
</evidence>
<dbReference type="InterPro" id="IPR000192">
    <property type="entry name" value="Aminotrans_V_dom"/>
</dbReference>
<dbReference type="Gene3D" id="3.40.640.10">
    <property type="entry name" value="Type I PLP-dependent aspartate aminotransferase-like (Major domain)"/>
    <property type="match status" value="1"/>
</dbReference>
<keyword evidence="1" id="KW-0663">Pyridoxal phosphate</keyword>
<name>A0A928Z574_9CYAN</name>
<evidence type="ECO:0000313" key="3">
    <source>
        <dbReference type="EMBL" id="MBE9031742.1"/>
    </source>
</evidence>
<dbReference type="AlphaFoldDB" id="A0A928Z574"/>
<keyword evidence="3" id="KW-0808">Transferase</keyword>
<dbReference type="InterPro" id="IPR015421">
    <property type="entry name" value="PyrdxlP-dep_Trfase_major"/>
</dbReference>